<feature type="non-terminal residue" evidence="2">
    <location>
        <position position="1"/>
    </location>
</feature>
<sequence>MDFRSGYNLGYAFVNFTSGVGAVRFYNAYHKFKWDNTTSGKVCNITHVRIQGREKLAKNFDCSWCSEGLQTVKVLDTIPKHALKWTSGFPTK</sequence>
<dbReference type="EMBL" id="JADFTS010000001">
    <property type="protein sequence ID" value="KAF9623891.1"/>
    <property type="molecule type" value="Genomic_DNA"/>
</dbReference>
<evidence type="ECO:0000313" key="2">
    <source>
        <dbReference type="EMBL" id="KAF9623891.1"/>
    </source>
</evidence>
<dbReference type="SUPFAM" id="SSF54928">
    <property type="entry name" value="RNA-binding domain, RBD"/>
    <property type="match status" value="1"/>
</dbReference>
<evidence type="ECO:0000313" key="3">
    <source>
        <dbReference type="Proteomes" id="UP000631114"/>
    </source>
</evidence>
<feature type="domain" description="Mei2-like C-terminal RNA recognition motif" evidence="1">
    <location>
        <begin position="1"/>
        <end position="60"/>
    </location>
</feature>
<dbReference type="InterPro" id="IPR007201">
    <property type="entry name" value="Mei2-like_Rrm_C"/>
</dbReference>
<gene>
    <name evidence="2" type="ORF">IFM89_006237</name>
</gene>
<dbReference type="GO" id="GO:0003676">
    <property type="term" value="F:nucleic acid binding"/>
    <property type="evidence" value="ECO:0007669"/>
    <property type="project" value="InterPro"/>
</dbReference>
<organism evidence="2 3">
    <name type="scientific">Coptis chinensis</name>
    <dbReference type="NCBI Taxonomy" id="261450"/>
    <lineage>
        <taxon>Eukaryota</taxon>
        <taxon>Viridiplantae</taxon>
        <taxon>Streptophyta</taxon>
        <taxon>Embryophyta</taxon>
        <taxon>Tracheophyta</taxon>
        <taxon>Spermatophyta</taxon>
        <taxon>Magnoliopsida</taxon>
        <taxon>Ranunculales</taxon>
        <taxon>Ranunculaceae</taxon>
        <taxon>Coptidoideae</taxon>
        <taxon>Coptis</taxon>
    </lineage>
</organism>
<dbReference type="Proteomes" id="UP000631114">
    <property type="component" value="Unassembled WGS sequence"/>
</dbReference>
<accession>A0A835MHG3</accession>
<evidence type="ECO:0000259" key="1">
    <source>
        <dbReference type="Pfam" id="PF04059"/>
    </source>
</evidence>
<dbReference type="InterPro" id="IPR035979">
    <property type="entry name" value="RBD_domain_sf"/>
</dbReference>
<reference evidence="2 3" key="1">
    <citation type="submission" date="2020-10" db="EMBL/GenBank/DDBJ databases">
        <title>The Coptis chinensis genome and diversification of protoberbering-type alkaloids.</title>
        <authorList>
            <person name="Wang B."/>
            <person name="Shu S."/>
            <person name="Song C."/>
            <person name="Liu Y."/>
        </authorList>
    </citation>
    <scope>NUCLEOTIDE SEQUENCE [LARGE SCALE GENOMIC DNA]</scope>
    <source>
        <strain evidence="2">HL-2020</strain>
        <tissue evidence="2">Leaf</tissue>
    </source>
</reference>
<dbReference type="OrthoDB" id="417481at2759"/>
<dbReference type="Pfam" id="PF04059">
    <property type="entry name" value="RRM_2"/>
    <property type="match status" value="1"/>
</dbReference>
<protein>
    <recommendedName>
        <fullName evidence="1">Mei2-like C-terminal RNA recognition motif domain-containing protein</fullName>
    </recommendedName>
</protein>
<dbReference type="AlphaFoldDB" id="A0A835MHG3"/>
<proteinExistence type="predicted"/>
<comment type="caution">
    <text evidence="2">The sequence shown here is derived from an EMBL/GenBank/DDBJ whole genome shotgun (WGS) entry which is preliminary data.</text>
</comment>
<name>A0A835MHG3_9MAGN</name>
<keyword evidence="3" id="KW-1185">Reference proteome</keyword>